<dbReference type="SMART" id="SM00220">
    <property type="entry name" value="S_TKc"/>
    <property type="match status" value="1"/>
</dbReference>
<keyword evidence="2" id="KW-0418">Kinase</keyword>
<evidence type="ECO:0000313" key="3">
    <source>
        <dbReference type="Proteomes" id="UP000297834"/>
    </source>
</evidence>
<name>A0A4Y7XCN9_9GAMM</name>
<evidence type="ECO:0000313" key="2">
    <source>
        <dbReference type="EMBL" id="TEU27895.1"/>
    </source>
</evidence>
<dbReference type="AlphaFoldDB" id="A0A4Y7XCN9"/>
<dbReference type="Proteomes" id="UP000297834">
    <property type="component" value="Unassembled WGS sequence"/>
</dbReference>
<dbReference type="PANTHER" id="PTHR44167">
    <property type="entry name" value="OVARIAN-SPECIFIC SERINE/THREONINE-PROTEIN KINASE LOK-RELATED"/>
    <property type="match status" value="1"/>
</dbReference>
<dbReference type="RefSeq" id="WP_134244083.1">
    <property type="nucleotide sequence ID" value="NZ_SNTY01000019.1"/>
</dbReference>
<accession>A0A4Y7XCN9</accession>
<protein>
    <submittedName>
        <fullName evidence="2">Serine/threonine protein kinase</fullName>
    </submittedName>
</protein>
<organism evidence="2 3">
    <name type="scientific">Alkanindiges illinoisensis</name>
    <dbReference type="NCBI Taxonomy" id="197183"/>
    <lineage>
        <taxon>Bacteria</taxon>
        <taxon>Pseudomonadati</taxon>
        <taxon>Pseudomonadota</taxon>
        <taxon>Gammaproteobacteria</taxon>
        <taxon>Moraxellales</taxon>
        <taxon>Moraxellaceae</taxon>
        <taxon>Alkanindiges</taxon>
    </lineage>
</organism>
<dbReference type="PANTHER" id="PTHR44167:SF30">
    <property type="entry name" value="PHOSPHORYLASE KINASE"/>
    <property type="match status" value="1"/>
</dbReference>
<dbReference type="CDD" id="cd14014">
    <property type="entry name" value="STKc_PknB_like"/>
    <property type="match status" value="1"/>
</dbReference>
<reference evidence="2 3" key="1">
    <citation type="submission" date="2019-03" db="EMBL/GenBank/DDBJ databases">
        <title>Alkanindiges illinoisensis: a potential pathogenic isolated from ascites of a gastric cancer patient with abdominal metastasis.</title>
        <authorList>
            <person name="Hu X."/>
            <person name="Yang B."/>
            <person name="Yan X."/>
            <person name="Lin L."/>
            <person name="Zhao H."/>
            <person name="Zhou F."/>
            <person name="Su B."/>
            <person name="Chen J."/>
            <person name="Rui Y."/>
            <person name="Wang Q."/>
            <person name="Zheng L."/>
        </authorList>
    </citation>
    <scope>NUCLEOTIDE SEQUENCE [LARGE SCALE GENOMIC DNA]</scope>
    <source>
        <strain evidence="2 3">NFYY 23406</strain>
    </source>
</reference>
<evidence type="ECO:0000259" key="1">
    <source>
        <dbReference type="PROSITE" id="PS50011"/>
    </source>
</evidence>
<dbReference type="PROSITE" id="PS50011">
    <property type="entry name" value="PROTEIN_KINASE_DOM"/>
    <property type="match status" value="1"/>
</dbReference>
<dbReference type="Pfam" id="PF00069">
    <property type="entry name" value="Pkinase"/>
    <property type="match status" value="1"/>
</dbReference>
<sequence>MEGRLGQYHLIRPLQAQVSHLNFARPQLYLAQATDDQSLYVIKFLSVTAGQIEQELFLNEVRVLNELREIDSSYWLPLLKIGQEVLRLKSSSTPPELVRYLVLPYMEQGNIRDFLSSQICTLQQTEQLWLGMLDAVLALHKNGWLHLDLKPSNFLINAPSNVYLIDFALAQPDIKSQASNVAPKAMEATRGTPRYMSPEQFLGQQLTAQTDFYSLGLILYELLMQKSLYQANDYQGWAMQHCQQPVPLLPEHLASFQMLIDGLLAKNQHNRLNEVTEIRRLAQQAFQGVHHHL</sequence>
<dbReference type="InterPro" id="IPR000719">
    <property type="entry name" value="Prot_kinase_dom"/>
</dbReference>
<dbReference type="SUPFAM" id="SSF56112">
    <property type="entry name" value="Protein kinase-like (PK-like)"/>
    <property type="match status" value="1"/>
</dbReference>
<dbReference type="GO" id="GO:0005524">
    <property type="term" value="F:ATP binding"/>
    <property type="evidence" value="ECO:0007669"/>
    <property type="project" value="InterPro"/>
</dbReference>
<comment type="caution">
    <text evidence="2">The sequence shown here is derived from an EMBL/GenBank/DDBJ whole genome shotgun (WGS) entry which is preliminary data.</text>
</comment>
<dbReference type="OrthoDB" id="9801841at2"/>
<dbReference type="EMBL" id="SNTY01000019">
    <property type="protein sequence ID" value="TEU27895.1"/>
    <property type="molecule type" value="Genomic_DNA"/>
</dbReference>
<dbReference type="Gene3D" id="1.10.510.10">
    <property type="entry name" value="Transferase(Phosphotransferase) domain 1"/>
    <property type="match status" value="1"/>
</dbReference>
<keyword evidence="2" id="KW-0723">Serine/threonine-protein kinase</keyword>
<proteinExistence type="predicted"/>
<gene>
    <name evidence="2" type="ORF">E2B99_06230</name>
</gene>
<dbReference type="InterPro" id="IPR011009">
    <property type="entry name" value="Kinase-like_dom_sf"/>
</dbReference>
<keyword evidence="3" id="KW-1185">Reference proteome</keyword>
<dbReference type="GO" id="GO:0004674">
    <property type="term" value="F:protein serine/threonine kinase activity"/>
    <property type="evidence" value="ECO:0007669"/>
    <property type="project" value="UniProtKB-KW"/>
</dbReference>
<keyword evidence="2" id="KW-0808">Transferase</keyword>
<dbReference type="STRING" id="1120977.GCA_000619845_00569"/>
<feature type="domain" description="Protein kinase" evidence="1">
    <location>
        <begin position="1"/>
        <end position="293"/>
    </location>
</feature>